<comment type="caution">
    <text evidence="4">The sequence shown here is derived from an EMBL/GenBank/DDBJ whole genome shotgun (WGS) entry which is preliminary data.</text>
</comment>
<protein>
    <recommendedName>
        <fullName evidence="3">Chemokine interleukin-8-like domain-containing protein</fullName>
    </recommendedName>
</protein>
<organism evidence="4 5">
    <name type="scientific">Onychostoma macrolepis</name>
    <dbReference type="NCBI Taxonomy" id="369639"/>
    <lineage>
        <taxon>Eukaryota</taxon>
        <taxon>Metazoa</taxon>
        <taxon>Chordata</taxon>
        <taxon>Craniata</taxon>
        <taxon>Vertebrata</taxon>
        <taxon>Euteleostomi</taxon>
        <taxon>Actinopterygii</taxon>
        <taxon>Neopterygii</taxon>
        <taxon>Teleostei</taxon>
        <taxon>Ostariophysi</taxon>
        <taxon>Cypriniformes</taxon>
        <taxon>Cyprinidae</taxon>
        <taxon>Acrossocheilinae</taxon>
        <taxon>Onychostoma</taxon>
    </lineage>
</organism>
<evidence type="ECO:0000256" key="2">
    <source>
        <dbReference type="SAM" id="SignalP"/>
    </source>
</evidence>
<feature type="domain" description="Chemokine interleukin-8-like" evidence="3">
    <location>
        <begin position="35"/>
        <end position="67"/>
    </location>
</feature>
<evidence type="ECO:0000259" key="3">
    <source>
        <dbReference type="Pfam" id="PF00048"/>
    </source>
</evidence>
<dbReference type="GO" id="GO:0006955">
    <property type="term" value="P:immune response"/>
    <property type="evidence" value="ECO:0007669"/>
    <property type="project" value="InterPro"/>
</dbReference>
<name>A0A7J6BL14_9TELE</name>
<feature type="signal peptide" evidence="2">
    <location>
        <begin position="1"/>
        <end position="25"/>
    </location>
</feature>
<evidence type="ECO:0000313" key="4">
    <source>
        <dbReference type="EMBL" id="KAF4094963.1"/>
    </source>
</evidence>
<dbReference type="InterPro" id="IPR001811">
    <property type="entry name" value="Chemokine_IL8-like_dom"/>
</dbReference>
<dbReference type="Pfam" id="PF00048">
    <property type="entry name" value="IL8"/>
    <property type="match status" value="1"/>
</dbReference>
<keyword evidence="1" id="KW-0202">Cytokine</keyword>
<reference evidence="4 5" key="1">
    <citation type="submission" date="2020-04" db="EMBL/GenBank/DDBJ databases">
        <title>Chromosome-level genome assembly of a cyprinid fish Onychostoma macrolepis by integration of Nanopore Sequencing, Bionano and Hi-C technology.</title>
        <authorList>
            <person name="Wang D."/>
        </authorList>
    </citation>
    <scope>NUCLEOTIDE SEQUENCE [LARGE SCALE GENOMIC DNA]</scope>
    <source>
        <strain evidence="4">SWU-2019</strain>
        <tissue evidence="4">Muscle</tissue>
    </source>
</reference>
<sequence length="68" mass="7632">MTMKTFMKTSSLFLMLCGALQLTSANPLAGEMANSRCCINEINVRIPLKRLESYYWTSSSCPLKHIVS</sequence>
<evidence type="ECO:0000313" key="5">
    <source>
        <dbReference type="Proteomes" id="UP000579812"/>
    </source>
</evidence>
<dbReference type="EMBL" id="JAAMOB010000025">
    <property type="protein sequence ID" value="KAF4094963.1"/>
    <property type="molecule type" value="Genomic_DNA"/>
</dbReference>
<dbReference type="SUPFAM" id="SSF54117">
    <property type="entry name" value="Interleukin 8-like chemokines"/>
    <property type="match status" value="1"/>
</dbReference>
<keyword evidence="5" id="KW-1185">Reference proteome</keyword>
<gene>
    <name evidence="4" type="ORF">G5714_024041</name>
</gene>
<keyword evidence="2" id="KW-0732">Signal</keyword>
<dbReference type="GO" id="GO:0005615">
    <property type="term" value="C:extracellular space"/>
    <property type="evidence" value="ECO:0007669"/>
    <property type="project" value="UniProtKB-KW"/>
</dbReference>
<proteinExistence type="predicted"/>
<feature type="chain" id="PRO_5029696651" description="Chemokine interleukin-8-like domain-containing protein" evidence="2">
    <location>
        <begin position="26"/>
        <end position="68"/>
    </location>
</feature>
<dbReference type="AlphaFoldDB" id="A0A7J6BL14"/>
<evidence type="ECO:0000256" key="1">
    <source>
        <dbReference type="ARBA" id="ARBA00022514"/>
    </source>
</evidence>
<dbReference type="Proteomes" id="UP000579812">
    <property type="component" value="Unassembled WGS sequence"/>
</dbReference>
<dbReference type="InterPro" id="IPR036048">
    <property type="entry name" value="Interleukin_8-like_sf"/>
</dbReference>
<accession>A0A7J6BL14</accession>
<dbReference type="Gene3D" id="2.40.50.40">
    <property type="match status" value="1"/>
</dbReference>
<dbReference type="GO" id="GO:0008009">
    <property type="term" value="F:chemokine activity"/>
    <property type="evidence" value="ECO:0007669"/>
    <property type="project" value="InterPro"/>
</dbReference>